<comment type="caution">
    <text evidence="1">The sequence shown here is derived from an EMBL/GenBank/DDBJ whole genome shotgun (WGS) entry which is preliminary data.</text>
</comment>
<keyword evidence="2" id="KW-1185">Reference proteome</keyword>
<protein>
    <submittedName>
        <fullName evidence="1">Uncharacterized protein</fullName>
    </submittedName>
</protein>
<evidence type="ECO:0000313" key="1">
    <source>
        <dbReference type="EMBL" id="KAJ1880508.1"/>
    </source>
</evidence>
<organism evidence="1 2">
    <name type="scientific">Kickxella alabastrina</name>
    <dbReference type="NCBI Taxonomy" id="61397"/>
    <lineage>
        <taxon>Eukaryota</taxon>
        <taxon>Fungi</taxon>
        <taxon>Fungi incertae sedis</taxon>
        <taxon>Zoopagomycota</taxon>
        <taxon>Kickxellomycotina</taxon>
        <taxon>Kickxellomycetes</taxon>
        <taxon>Kickxellales</taxon>
        <taxon>Kickxellaceae</taxon>
        <taxon>Kickxella</taxon>
    </lineage>
</organism>
<reference evidence="1" key="1">
    <citation type="submission" date="2022-07" db="EMBL/GenBank/DDBJ databases">
        <title>Phylogenomic reconstructions and comparative analyses of Kickxellomycotina fungi.</title>
        <authorList>
            <person name="Reynolds N.K."/>
            <person name="Stajich J.E."/>
            <person name="Barry K."/>
            <person name="Grigoriev I.V."/>
            <person name="Crous P."/>
            <person name="Smith M.E."/>
        </authorList>
    </citation>
    <scope>NUCLEOTIDE SEQUENCE</scope>
    <source>
        <strain evidence="1">Benny 63K</strain>
    </source>
</reference>
<gene>
    <name evidence="1" type="ORF">LPJ66_011482</name>
</gene>
<dbReference type="Proteomes" id="UP001150581">
    <property type="component" value="Unassembled WGS sequence"/>
</dbReference>
<sequence length="465" mass="51949">ALVGETHINPFVHSKHLLRVFSDLWHYFQGYDFIAQNADQSIVKRTNWYIQDEVGLSISHSSDPNVRCLPLLYLDPHGQMTPFSIMWPIKTIQEGEAFTRDYCPLWLKDANQRHGYLQAIFPEPTQFALDAFERMRESWVQTAKNAVRANLTSLPVPKHQIKNVFVQGASPDAEQAIKEAGLVLVESAGDADVVFDDVPHGSKQSNQHPLNSVFFSTENTIMAFQGIIGMQSWLRPGYHLKSQICEFIGAALMDSNSWWLLTNDQAIPNVRSQKIITNNWATAVRHIDVGYTSALKCTPSAISADQLHAAEKIVLLTPDNGLYVWAKNTWLYATPIQQRDNKPEPYQIEAEESEISESAFAHHLDTKLGPGTFGQFGQEMEDIIADIIRMMLSIDSSDGCNFGVFSFRFAFTASEDTGALKPCVQQITPVSVSERLALDKAFVPAIAAVLAGNPDGGLWRQIKPE</sequence>
<proteinExistence type="predicted"/>
<accession>A0ACC1HY74</accession>
<feature type="non-terminal residue" evidence="1">
    <location>
        <position position="1"/>
    </location>
</feature>
<dbReference type="EMBL" id="JANBPG010003526">
    <property type="protein sequence ID" value="KAJ1880508.1"/>
    <property type="molecule type" value="Genomic_DNA"/>
</dbReference>
<evidence type="ECO:0000313" key="2">
    <source>
        <dbReference type="Proteomes" id="UP001150581"/>
    </source>
</evidence>
<name>A0ACC1HY74_9FUNG</name>